<proteinExistence type="inferred from homology"/>
<dbReference type="Pfam" id="PF06047">
    <property type="entry name" value="Nkap_C"/>
    <property type="match status" value="1"/>
</dbReference>
<feature type="compositionally biased region" description="Low complexity" evidence="2">
    <location>
        <begin position="71"/>
        <end position="84"/>
    </location>
</feature>
<evidence type="ECO:0000256" key="1">
    <source>
        <dbReference type="ARBA" id="ARBA00009313"/>
    </source>
</evidence>
<name>A0A368GEE7_ANCCA</name>
<feature type="compositionally biased region" description="Basic and acidic residues" evidence="2">
    <location>
        <begin position="159"/>
        <end position="173"/>
    </location>
</feature>
<reference evidence="4 5" key="1">
    <citation type="submission" date="2014-10" db="EMBL/GenBank/DDBJ databases">
        <title>Draft genome of the hookworm Ancylostoma caninum.</title>
        <authorList>
            <person name="Mitreva M."/>
        </authorList>
    </citation>
    <scope>NUCLEOTIDE SEQUENCE [LARGE SCALE GENOMIC DNA]</scope>
    <source>
        <strain evidence="4 5">Baltimore</strain>
    </source>
</reference>
<feature type="region of interest" description="Disordered" evidence="2">
    <location>
        <begin position="260"/>
        <end position="343"/>
    </location>
</feature>
<dbReference type="GO" id="GO:0005634">
    <property type="term" value="C:nucleus"/>
    <property type="evidence" value="ECO:0007669"/>
    <property type="project" value="TreeGrafter"/>
</dbReference>
<feature type="compositionally biased region" description="Basic and acidic residues" evidence="2">
    <location>
        <begin position="260"/>
        <end position="283"/>
    </location>
</feature>
<gene>
    <name evidence="4" type="ORF">ANCCAN_11290</name>
</gene>
<evidence type="ECO:0000256" key="2">
    <source>
        <dbReference type="SAM" id="MobiDB-lite"/>
    </source>
</evidence>
<feature type="compositionally biased region" description="Basic residues" evidence="2">
    <location>
        <begin position="178"/>
        <end position="196"/>
    </location>
</feature>
<feature type="region of interest" description="Disordered" evidence="2">
    <location>
        <begin position="35"/>
        <end position="204"/>
    </location>
</feature>
<sequence>LPWSGDLTFCYFLAIILHAYLECNFTFHYRQRRESISPVRKRKRRYSSRDDHNRERNRSRSTSPKRRVVRRSPQSHSRSRSPTRNSYSRRNERASVSPSRGRERRNSPQHALPQRRSRSRSPIHTRRRSRSRSRSQPRSPQAAMNRNGREGASPRQRRRDAYSPRKGSLDRSRSRTASPKRRNIRRRSISRSRSRSRSPTTVKNTFLKRRRDRRLQVMEQGAFEVWGQSPMQREIEDVYASYHELEESRRRELEKAEKLRAERNAERKLEEKKRRADVMKEGVESAESDADDGSSEKAKKKKKKKKEKKAKKEKKEKAKKDKKKKKAKKKHDSDEESDEWVEVTHDMRMEEAAREAREEQEIPGPALPEHLQARNQLGQNIKANYGKDMLKGEAAAMAAYAARGERIPRRGEIGLSSAEISEFEKVGYVMSGTRHKAMEATRLRKENQVLTAEEKRLLSGFSQEERKKKESAMLEQMRSLIASKRAE</sequence>
<dbReference type="InterPro" id="IPR040466">
    <property type="entry name" value="NKAP"/>
</dbReference>
<accession>A0A368GEE7</accession>
<feature type="compositionally biased region" description="Basic residues" evidence="2">
    <location>
        <begin position="113"/>
        <end position="135"/>
    </location>
</feature>
<evidence type="ECO:0000313" key="4">
    <source>
        <dbReference type="EMBL" id="RCN42742.1"/>
    </source>
</evidence>
<feature type="compositionally biased region" description="Basic residues" evidence="2">
    <location>
        <begin position="298"/>
        <end position="312"/>
    </location>
</feature>
<feature type="compositionally biased region" description="Basic residues" evidence="2">
    <location>
        <begin position="59"/>
        <end position="70"/>
    </location>
</feature>
<organism evidence="4 5">
    <name type="scientific">Ancylostoma caninum</name>
    <name type="common">Dog hookworm</name>
    <dbReference type="NCBI Taxonomy" id="29170"/>
    <lineage>
        <taxon>Eukaryota</taxon>
        <taxon>Metazoa</taxon>
        <taxon>Ecdysozoa</taxon>
        <taxon>Nematoda</taxon>
        <taxon>Chromadorea</taxon>
        <taxon>Rhabditida</taxon>
        <taxon>Rhabditina</taxon>
        <taxon>Rhabditomorpha</taxon>
        <taxon>Strongyloidea</taxon>
        <taxon>Ancylostomatidae</taxon>
        <taxon>Ancylostomatinae</taxon>
        <taxon>Ancylostoma</taxon>
    </lineage>
</organism>
<dbReference type="EMBL" id="JOJR01000181">
    <property type="protein sequence ID" value="RCN42742.1"/>
    <property type="molecule type" value="Genomic_DNA"/>
</dbReference>
<dbReference type="PANTHER" id="PTHR13087:SF0">
    <property type="entry name" value="NFKB ACTIVATING PROTEIN LIKE"/>
    <property type="match status" value="1"/>
</dbReference>
<dbReference type="PANTHER" id="PTHR13087">
    <property type="entry name" value="NF-KAPPA B ACTIVATING PROTEIN"/>
    <property type="match status" value="1"/>
</dbReference>
<protein>
    <recommendedName>
        <fullName evidence="3">NF-kappa-B-activating protein C-terminal domain-containing protein</fullName>
    </recommendedName>
</protein>
<dbReference type="STRING" id="29170.A0A368GEE7"/>
<keyword evidence="5" id="KW-1185">Reference proteome</keyword>
<evidence type="ECO:0000313" key="5">
    <source>
        <dbReference type="Proteomes" id="UP000252519"/>
    </source>
</evidence>
<dbReference type="GO" id="GO:0010468">
    <property type="term" value="P:regulation of gene expression"/>
    <property type="evidence" value="ECO:0007669"/>
    <property type="project" value="TreeGrafter"/>
</dbReference>
<dbReference type="OrthoDB" id="273141at2759"/>
<comment type="similarity">
    <text evidence="1">Belongs to the NKAP family.</text>
</comment>
<dbReference type="GO" id="GO:0003682">
    <property type="term" value="F:chromatin binding"/>
    <property type="evidence" value="ECO:0007669"/>
    <property type="project" value="InterPro"/>
</dbReference>
<feature type="domain" description="NF-kappa-B-activating protein C-terminal" evidence="3">
    <location>
        <begin position="383"/>
        <end position="482"/>
    </location>
</feature>
<dbReference type="Proteomes" id="UP000252519">
    <property type="component" value="Unassembled WGS sequence"/>
</dbReference>
<dbReference type="AlphaFoldDB" id="A0A368GEE7"/>
<feature type="compositionally biased region" description="Basic and acidic residues" evidence="2">
    <location>
        <begin position="47"/>
        <end position="58"/>
    </location>
</feature>
<feature type="compositionally biased region" description="Acidic residues" evidence="2">
    <location>
        <begin position="284"/>
        <end position="293"/>
    </location>
</feature>
<feature type="compositionally biased region" description="Basic residues" evidence="2">
    <location>
        <begin position="320"/>
        <end position="330"/>
    </location>
</feature>
<evidence type="ECO:0000259" key="3">
    <source>
        <dbReference type="Pfam" id="PF06047"/>
    </source>
</evidence>
<dbReference type="InterPro" id="IPR009269">
    <property type="entry name" value="NKAP_C"/>
</dbReference>
<comment type="caution">
    <text evidence="4">The sequence shown here is derived from an EMBL/GenBank/DDBJ whole genome shotgun (WGS) entry which is preliminary data.</text>
</comment>
<feature type="non-terminal residue" evidence="4">
    <location>
        <position position="1"/>
    </location>
</feature>